<feature type="region of interest" description="Disordered" evidence="1">
    <location>
        <begin position="274"/>
        <end position="334"/>
    </location>
</feature>
<evidence type="ECO:0000256" key="2">
    <source>
        <dbReference type="SAM" id="Phobius"/>
    </source>
</evidence>
<feature type="compositionally biased region" description="Pro residues" evidence="1">
    <location>
        <begin position="294"/>
        <end position="304"/>
    </location>
</feature>
<dbReference type="InterPro" id="IPR046096">
    <property type="entry name" value="DUF6114"/>
</dbReference>
<dbReference type="Pfam" id="PF19609">
    <property type="entry name" value="DUF6114"/>
    <property type="match status" value="1"/>
</dbReference>
<proteinExistence type="predicted"/>
<feature type="compositionally biased region" description="Pro residues" evidence="1">
    <location>
        <begin position="230"/>
        <end position="242"/>
    </location>
</feature>
<feature type="compositionally biased region" description="Low complexity" evidence="1">
    <location>
        <begin position="276"/>
        <end position="293"/>
    </location>
</feature>
<sequence length="477" mass="49914">MTSATPQHARTNVLVRGWRAFRVWRRTRPFWGGLFTILSGLEIFATTQGSLGGLTFQMGPTGFLSWLIPTILVACGLLMWATPGQRLFYAIVAAMTAVFSLIGVNLGGFLLGLLLGMVGSALGFAWTPIAPPPPEAGPEEPDAENRPEPGDQTTVDTLLDGPEVPPQRDHRHESDVDATTEIPTQRPGPGRSPLYAITVVLLSLAVAGVTLHGGTPAHAAPCQTEAPSGAPTPTPSGTPTPAPEGEEDDGGNIITDILEGIGDLFGIGGDREEAPAAEAAPTPTPSGTQTPAAPAGPTPTPSCPPANGGTAPGGAQPGGEEDGERPAVTRVLPPPADIKAINRIPSIMTGSKLTNYNLEYHGVTDLPLDGGGTMKVLWFNMTKAVTENFELKPAVPNDRRMSIKAFPLTVEGSVRFFTPRFTGKLLGLDQVYTPASPPPLIPGIPVPVLPIVFTDVEIQLAYVDCRTLTADGLINTP</sequence>
<protein>
    <submittedName>
        <fullName evidence="3">DUF6114 domain-containing protein</fullName>
    </submittedName>
</protein>
<name>A0ABU0ZIG5_9ACTN</name>
<feature type="transmembrane region" description="Helical" evidence="2">
    <location>
        <begin position="63"/>
        <end position="80"/>
    </location>
</feature>
<evidence type="ECO:0000313" key="4">
    <source>
        <dbReference type="Proteomes" id="UP001230908"/>
    </source>
</evidence>
<accession>A0ABU0ZIG5</accession>
<evidence type="ECO:0000313" key="3">
    <source>
        <dbReference type="EMBL" id="MDQ7906822.1"/>
    </source>
</evidence>
<evidence type="ECO:0000256" key="1">
    <source>
        <dbReference type="SAM" id="MobiDB-lite"/>
    </source>
</evidence>
<comment type="caution">
    <text evidence="3">The sequence shown here is derived from an EMBL/GenBank/DDBJ whole genome shotgun (WGS) entry which is preliminary data.</text>
</comment>
<dbReference type="RefSeq" id="WP_308714103.1">
    <property type="nucleotide sequence ID" value="NZ_JAVHUY010000018.1"/>
</dbReference>
<gene>
    <name evidence="3" type="ORF">RB614_20105</name>
</gene>
<keyword evidence="2" id="KW-0472">Membrane</keyword>
<keyword evidence="4" id="KW-1185">Reference proteome</keyword>
<dbReference type="Proteomes" id="UP001230908">
    <property type="component" value="Unassembled WGS sequence"/>
</dbReference>
<keyword evidence="2" id="KW-0812">Transmembrane</keyword>
<reference evidence="3 4" key="1">
    <citation type="submission" date="2023-08" db="EMBL/GenBank/DDBJ databases">
        <title>Phytohabitans sansha sp. nov., isolated from marine sediment.</title>
        <authorList>
            <person name="Zhao Y."/>
            <person name="Yi K."/>
        </authorList>
    </citation>
    <scope>NUCLEOTIDE SEQUENCE [LARGE SCALE GENOMIC DNA]</scope>
    <source>
        <strain evidence="3 4">ZYX-F-186</strain>
    </source>
</reference>
<keyword evidence="2" id="KW-1133">Transmembrane helix</keyword>
<feature type="region of interest" description="Disordered" evidence="1">
    <location>
        <begin position="129"/>
        <end position="191"/>
    </location>
</feature>
<organism evidence="3 4">
    <name type="scientific">Phytohabitans maris</name>
    <dbReference type="NCBI Taxonomy" id="3071409"/>
    <lineage>
        <taxon>Bacteria</taxon>
        <taxon>Bacillati</taxon>
        <taxon>Actinomycetota</taxon>
        <taxon>Actinomycetes</taxon>
        <taxon>Micromonosporales</taxon>
        <taxon>Micromonosporaceae</taxon>
    </lineage>
</organism>
<feature type="compositionally biased region" description="Basic and acidic residues" evidence="1">
    <location>
        <begin position="166"/>
        <end position="175"/>
    </location>
</feature>
<feature type="transmembrane region" description="Helical" evidence="2">
    <location>
        <begin position="29"/>
        <end position="51"/>
    </location>
</feature>
<dbReference type="EMBL" id="JAVHUY010000018">
    <property type="protein sequence ID" value="MDQ7906822.1"/>
    <property type="molecule type" value="Genomic_DNA"/>
</dbReference>
<feature type="region of interest" description="Disordered" evidence="1">
    <location>
        <begin position="218"/>
        <end position="253"/>
    </location>
</feature>